<comment type="caution">
    <text evidence="1">The sequence shown here is derived from an EMBL/GenBank/DDBJ whole genome shotgun (WGS) entry which is preliminary data.</text>
</comment>
<dbReference type="AlphaFoldDB" id="A0A2G2YDV9"/>
<dbReference type="PANTHER" id="PTHR47718:SF17">
    <property type="entry name" value="PROTEIN FAR1-RELATED SEQUENCE 5-LIKE"/>
    <property type="match status" value="1"/>
</dbReference>
<protein>
    <submittedName>
        <fullName evidence="1">Uncharacterized protein</fullName>
    </submittedName>
</protein>
<accession>A0A2G2YDV9</accession>
<dbReference type="PANTHER" id="PTHR47718">
    <property type="entry name" value="OS01G0519700 PROTEIN"/>
    <property type="match status" value="1"/>
</dbReference>
<evidence type="ECO:0000313" key="1">
    <source>
        <dbReference type="EMBL" id="PHT67928.1"/>
    </source>
</evidence>
<proteinExistence type="predicted"/>
<sequence>MSLAHLMKIQNLHSLHGTEAIAEASLCDTGWVADDSHYSFKTVIHLDDDGEYIEEVENDEEDILGEEFEEYDDDRELVDAFTKDQVGAGILQLTIELELDPPKNIRLVKVQRDRPQNLDCTPKYCRNFILKSRSFEMQEGEAQSLLNFFREMQLMDWEFLYSIDVDKKGRLPNVVRVHSVQNSGFFLSGFKK</sequence>
<evidence type="ECO:0000313" key="2">
    <source>
        <dbReference type="Proteomes" id="UP000222542"/>
    </source>
</evidence>
<dbReference type="EMBL" id="AYRZ02000011">
    <property type="protein sequence ID" value="PHT67928.1"/>
    <property type="molecule type" value="Genomic_DNA"/>
</dbReference>
<reference evidence="1 2" key="1">
    <citation type="journal article" date="2014" name="Nat. Genet.">
        <title>Genome sequence of the hot pepper provides insights into the evolution of pungency in Capsicum species.</title>
        <authorList>
            <person name="Kim S."/>
            <person name="Park M."/>
            <person name="Yeom S.I."/>
            <person name="Kim Y.M."/>
            <person name="Lee J.M."/>
            <person name="Lee H.A."/>
            <person name="Seo E."/>
            <person name="Choi J."/>
            <person name="Cheong K."/>
            <person name="Kim K.T."/>
            <person name="Jung K."/>
            <person name="Lee G.W."/>
            <person name="Oh S.K."/>
            <person name="Bae C."/>
            <person name="Kim S.B."/>
            <person name="Lee H.Y."/>
            <person name="Kim S.Y."/>
            <person name="Kim M.S."/>
            <person name="Kang B.C."/>
            <person name="Jo Y.D."/>
            <person name="Yang H.B."/>
            <person name="Jeong H.J."/>
            <person name="Kang W.H."/>
            <person name="Kwon J.K."/>
            <person name="Shin C."/>
            <person name="Lim J.Y."/>
            <person name="Park J.H."/>
            <person name="Huh J.H."/>
            <person name="Kim J.S."/>
            <person name="Kim B.D."/>
            <person name="Cohen O."/>
            <person name="Paran I."/>
            <person name="Suh M.C."/>
            <person name="Lee S.B."/>
            <person name="Kim Y.K."/>
            <person name="Shin Y."/>
            <person name="Noh S.J."/>
            <person name="Park J."/>
            <person name="Seo Y.S."/>
            <person name="Kwon S.Y."/>
            <person name="Kim H.A."/>
            <person name="Park J.M."/>
            <person name="Kim H.J."/>
            <person name="Choi S.B."/>
            <person name="Bosland P.W."/>
            <person name="Reeves G."/>
            <person name="Jo S.H."/>
            <person name="Lee B.W."/>
            <person name="Cho H.T."/>
            <person name="Choi H.S."/>
            <person name="Lee M.S."/>
            <person name="Yu Y."/>
            <person name="Do Choi Y."/>
            <person name="Park B.S."/>
            <person name="van Deynze A."/>
            <person name="Ashrafi H."/>
            <person name="Hill T."/>
            <person name="Kim W.T."/>
            <person name="Pai H.S."/>
            <person name="Ahn H.K."/>
            <person name="Yeam I."/>
            <person name="Giovannoni J.J."/>
            <person name="Rose J.K."/>
            <person name="Sorensen I."/>
            <person name="Lee S.J."/>
            <person name="Kim R.W."/>
            <person name="Choi I.Y."/>
            <person name="Choi B.S."/>
            <person name="Lim J.S."/>
            <person name="Lee Y.H."/>
            <person name="Choi D."/>
        </authorList>
    </citation>
    <scope>NUCLEOTIDE SEQUENCE [LARGE SCALE GENOMIC DNA]</scope>
    <source>
        <strain evidence="2">cv. CM334</strain>
    </source>
</reference>
<organism evidence="1 2">
    <name type="scientific">Capsicum annuum</name>
    <name type="common">Capsicum pepper</name>
    <dbReference type="NCBI Taxonomy" id="4072"/>
    <lineage>
        <taxon>Eukaryota</taxon>
        <taxon>Viridiplantae</taxon>
        <taxon>Streptophyta</taxon>
        <taxon>Embryophyta</taxon>
        <taxon>Tracheophyta</taxon>
        <taxon>Spermatophyta</taxon>
        <taxon>Magnoliopsida</taxon>
        <taxon>eudicotyledons</taxon>
        <taxon>Gunneridae</taxon>
        <taxon>Pentapetalae</taxon>
        <taxon>asterids</taxon>
        <taxon>lamiids</taxon>
        <taxon>Solanales</taxon>
        <taxon>Solanaceae</taxon>
        <taxon>Solanoideae</taxon>
        <taxon>Capsiceae</taxon>
        <taxon>Capsicum</taxon>
    </lineage>
</organism>
<name>A0A2G2YDV9_CAPAN</name>
<dbReference type="Gramene" id="PHT67928">
    <property type="protein sequence ID" value="PHT67928"/>
    <property type="gene ID" value="T459_27415"/>
</dbReference>
<gene>
    <name evidence="1" type="ORF">T459_27415</name>
</gene>
<dbReference type="Proteomes" id="UP000222542">
    <property type="component" value="Unassembled WGS sequence"/>
</dbReference>
<reference evidence="1 2" key="2">
    <citation type="journal article" date="2017" name="Genome Biol.">
        <title>New reference genome sequences of hot pepper reveal the massive evolution of plant disease-resistance genes by retroduplication.</title>
        <authorList>
            <person name="Kim S."/>
            <person name="Park J."/>
            <person name="Yeom S.I."/>
            <person name="Kim Y.M."/>
            <person name="Seo E."/>
            <person name="Kim K.T."/>
            <person name="Kim M.S."/>
            <person name="Lee J.M."/>
            <person name="Cheong K."/>
            <person name="Shin H.S."/>
            <person name="Kim S.B."/>
            <person name="Han K."/>
            <person name="Lee J."/>
            <person name="Park M."/>
            <person name="Lee H.A."/>
            <person name="Lee H.Y."/>
            <person name="Lee Y."/>
            <person name="Oh S."/>
            <person name="Lee J.H."/>
            <person name="Choi E."/>
            <person name="Choi E."/>
            <person name="Lee S.E."/>
            <person name="Jeon J."/>
            <person name="Kim H."/>
            <person name="Choi G."/>
            <person name="Song H."/>
            <person name="Lee J."/>
            <person name="Lee S.C."/>
            <person name="Kwon J.K."/>
            <person name="Lee H.Y."/>
            <person name="Koo N."/>
            <person name="Hong Y."/>
            <person name="Kim R.W."/>
            <person name="Kang W.H."/>
            <person name="Huh J.H."/>
            <person name="Kang B.C."/>
            <person name="Yang T.J."/>
            <person name="Lee Y.H."/>
            <person name="Bennetzen J.L."/>
            <person name="Choi D."/>
        </authorList>
    </citation>
    <scope>NUCLEOTIDE SEQUENCE [LARGE SCALE GENOMIC DNA]</scope>
    <source>
        <strain evidence="2">cv. CM334</strain>
    </source>
</reference>
<keyword evidence="2" id="KW-1185">Reference proteome</keyword>